<reference evidence="1 2" key="1">
    <citation type="submission" date="2020-02" db="EMBL/GenBank/DDBJ databases">
        <title>Draft genome sequence of Haematococcus lacustris strain NIES-144.</title>
        <authorList>
            <person name="Morimoto D."/>
            <person name="Nakagawa S."/>
            <person name="Yoshida T."/>
            <person name="Sawayama S."/>
        </authorList>
    </citation>
    <scope>NUCLEOTIDE SEQUENCE [LARGE SCALE GENOMIC DNA]</scope>
    <source>
        <strain evidence="1 2">NIES-144</strain>
    </source>
</reference>
<dbReference type="AlphaFoldDB" id="A0A699Z5C0"/>
<dbReference type="EMBL" id="BLLF01000706">
    <property type="protein sequence ID" value="GFH14269.1"/>
    <property type="molecule type" value="Genomic_DNA"/>
</dbReference>
<gene>
    <name evidence="1" type="ORF">HaLaN_10292</name>
</gene>
<sequence length="74" mass="8046">MQKKPEAPPILLAGQIIKPATSRPTYQELASSNSLIATLRPKLTVTVTNKLNQLTPSIDKDAHKLEVNEVIAAE</sequence>
<name>A0A699Z5C0_HAELA</name>
<evidence type="ECO:0000313" key="1">
    <source>
        <dbReference type="EMBL" id="GFH14269.1"/>
    </source>
</evidence>
<evidence type="ECO:0000313" key="2">
    <source>
        <dbReference type="Proteomes" id="UP000485058"/>
    </source>
</evidence>
<keyword evidence="2" id="KW-1185">Reference proteome</keyword>
<organism evidence="1 2">
    <name type="scientific">Haematococcus lacustris</name>
    <name type="common">Green alga</name>
    <name type="synonym">Haematococcus pluvialis</name>
    <dbReference type="NCBI Taxonomy" id="44745"/>
    <lineage>
        <taxon>Eukaryota</taxon>
        <taxon>Viridiplantae</taxon>
        <taxon>Chlorophyta</taxon>
        <taxon>core chlorophytes</taxon>
        <taxon>Chlorophyceae</taxon>
        <taxon>CS clade</taxon>
        <taxon>Chlamydomonadales</taxon>
        <taxon>Haematococcaceae</taxon>
        <taxon>Haematococcus</taxon>
    </lineage>
</organism>
<accession>A0A699Z5C0</accession>
<comment type="caution">
    <text evidence="1">The sequence shown here is derived from an EMBL/GenBank/DDBJ whole genome shotgun (WGS) entry which is preliminary data.</text>
</comment>
<proteinExistence type="predicted"/>
<dbReference type="Proteomes" id="UP000485058">
    <property type="component" value="Unassembled WGS sequence"/>
</dbReference>
<protein>
    <submittedName>
        <fullName evidence="1">Uncharacterized protein</fullName>
    </submittedName>
</protein>